<feature type="transmembrane region" description="Helical" evidence="5">
    <location>
        <begin position="704"/>
        <end position="724"/>
    </location>
</feature>
<dbReference type="GO" id="GO:0008295">
    <property type="term" value="P:spermidine biosynthetic process"/>
    <property type="evidence" value="ECO:0007669"/>
    <property type="project" value="UniProtKB-UniRule"/>
</dbReference>
<evidence type="ECO:0000256" key="5">
    <source>
        <dbReference type="HAMAP-Rule" id="MF_00198"/>
    </source>
</evidence>
<dbReference type="KEGG" id="dao:Desac_1148"/>
<dbReference type="InterPro" id="IPR029063">
    <property type="entry name" value="SAM-dependent_MTases_sf"/>
</dbReference>
<dbReference type="EMBL" id="CP002629">
    <property type="protein sequence ID" value="AEB09012.1"/>
    <property type="molecule type" value="Genomic_DNA"/>
</dbReference>
<accession>F2NCE8</accession>
<keyword evidence="9" id="KW-1185">Reference proteome</keyword>
<comment type="catalytic activity">
    <reaction evidence="5">
        <text>S-adenosyl 3-(methylsulfanyl)propylamine + putrescine = S-methyl-5'-thioadenosine + spermidine + H(+)</text>
        <dbReference type="Rhea" id="RHEA:12721"/>
        <dbReference type="ChEBI" id="CHEBI:15378"/>
        <dbReference type="ChEBI" id="CHEBI:17509"/>
        <dbReference type="ChEBI" id="CHEBI:57443"/>
        <dbReference type="ChEBI" id="CHEBI:57834"/>
        <dbReference type="ChEBI" id="CHEBI:326268"/>
        <dbReference type="EC" id="2.5.1.16"/>
    </reaction>
</comment>
<feature type="transmembrane region" description="Helical" evidence="5">
    <location>
        <begin position="566"/>
        <end position="588"/>
    </location>
</feature>
<comment type="subcellular location">
    <subcellularLocation>
        <location evidence="5">Cell membrane</location>
        <topology evidence="5">Multi-pass membrane protein</topology>
    </subcellularLocation>
</comment>
<feature type="domain" description="PABS" evidence="7">
    <location>
        <begin position="218"/>
        <end position="454"/>
    </location>
</feature>
<sequence length="755" mass="81629">MSKPLTGASLIIWWGALSLAAQVIILREFLTLAQGNELYLGLGLWAWLVWTGLGSLAGGWLAAGRQISSGVLIWLLFGLSASLPLTMIACRALPTIMGWTSGVTLSPASLGLWFVVLCLFYCFLSGLFFPLACKWQEGAGGSAGLVGRVYGLDSLGMCLGGIILQVLLLGRVGSLKLALGAALAVVLSILAWSYSTYRRDRHLLTLIAVVLAGGAVVAAWHLDRASRRWQWPHRTVRAVVETPYSLWSATQEAEQISFSANGLWFFSYPDPETAEEQVHYALLQHPAPVRVLLVGGGVAGLTSEILKTPGLSQVDYVELDPQLIALASQMLPGAVLQPRQDRRLRVIYEDGRRFLQRGQSLYDVIIMALPEPKNALLNRFYSLEFFQAVKERLTPQGVFSFGLTGSETSLSPLRTRYLALSAATLGQVFPEVIVLPGRTWRFFASPQSHNLTSDPEVLLSRRQARGLELFFVRDYYLRANLSPARRAYANRMLQMVPPEINTDLKPAGLLYQLALGGMEEPGPLPEVLLWLKQHGVWWLYAGVGLITLGGWGRLRIAGRQSRQGVYLYSVLVMGLTAMGMELVVLILFQITLGYLYGQISLLLAAFMGGLAGGSYQAGQRLALGASAWRLAILNQAGLGVFLTTLGLGLPALVAFAPLRQDGWGQAIFVGLLFGAGLLSGAVFASQAELSQRHGVKLSLGAGRLYAVDLAGATLGTLGMSLLVIPCFGPAQALLLSGAMNASAVLLLVAERRRAL</sequence>
<keyword evidence="3 5" id="KW-0745">Spermidine biosynthesis</keyword>
<dbReference type="RefSeq" id="WP_013706124.1">
    <property type="nucleotide sequence ID" value="NC_015388.1"/>
</dbReference>
<feature type="transmembrane region" description="Helical" evidence="5">
    <location>
        <begin position="636"/>
        <end position="656"/>
    </location>
</feature>
<feature type="transmembrane region" description="Helical" evidence="5">
    <location>
        <begin position="174"/>
        <end position="194"/>
    </location>
</feature>
<gene>
    <name evidence="5" type="primary">speE</name>
    <name evidence="8" type="ordered locus">Desac_1148</name>
</gene>
<dbReference type="PROSITE" id="PS51006">
    <property type="entry name" value="PABS_2"/>
    <property type="match status" value="1"/>
</dbReference>
<dbReference type="GO" id="GO:0004766">
    <property type="term" value="F:spermidine synthase activity"/>
    <property type="evidence" value="ECO:0007669"/>
    <property type="project" value="UniProtKB-UniRule"/>
</dbReference>
<keyword evidence="2 5" id="KW-0808">Transferase</keyword>
<feature type="transmembrane region" description="Helical" evidence="5">
    <location>
        <begin position="594"/>
        <end position="615"/>
    </location>
</feature>
<feature type="transmembrane region" description="Helical" evidence="5">
    <location>
        <begin position="44"/>
        <end position="64"/>
    </location>
</feature>
<comment type="caution">
    <text evidence="5 6">Lacks conserved residue(s) required for the propagation of feature annotation.</text>
</comment>
<dbReference type="EC" id="2.5.1.16" evidence="5"/>
<keyword evidence="4 5" id="KW-0620">Polyamine biosynthesis</keyword>
<organism evidence="8 9">
    <name type="scientific">Desulfobacca acetoxidans (strain ATCC 700848 / DSM 11109 / ASRB2)</name>
    <dbReference type="NCBI Taxonomy" id="880072"/>
    <lineage>
        <taxon>Bacteria</taxon>
        <taxon>Pseudomonadati</taxon>
        <taxon>Thermodesulfobacteriota</taxon>
        <taxon>Desulfobaccia</taxon>
        <taxon>Desulfobaccales</taxon>
        <taxon>Desulfobaccaceae</taxon>
        <taxon>Desulfobacca</taxon>
    </lineage>
</organism>
<feature type="binding site" evidence="5">
    <location>
        <position position="318"/>
    </location>
    <ligand>
        <name>S-methyl-5'-thioadenosine</name>
        <dbReference type="ChEBI" id="CHEBI:17509"/>
    </ligand>
</feature>
<comment type="similarity">
    <text evidence="1 5">Belongs to the spermidine/spermine synthase family.</text>
</comment>
<dbReference type="UniPathway" id="UPA00248">
    <property type="reaction ID" value="UER00314"/>
</dbReference>
<comment type="caution">
    <text evidence="5">Lacks the conserved Asp active site.</text>
</comment>
<feature type="binding site" evidence="5">
    <location>
        <begin position="350"/>
        <end position="351"/>
    </location>
    <ligand>
        <name>S-methyl-5'-thioadenosine</name>
        <dbReference type="ChEBI" id="CHEBI:17509"/>
    </ligand>
</feature>
<feature type="transmembrane region" description="Helical" evidence="5">
    <location>
        <begin position="662"/>
        <end position="684"/>
    </location>
</feature>
<dbReference type="AlphaFoldDB" id="F2NCE8"/>
<dbReference type="HOGENOM" id="CLU_366270_0_0_7"/>
<dbReference type="GO" id="GO:0010487">
    <property type="term" value="F:thermospermine synthase activity"/>
    <property type="evidence" value="ECO:0007669"/>
    <property type="project" value="UniProtKB-ARBA"/>
</dbReference>
<evidence type="ECO:0000256" key="3">
    <source>
        <dbReference type="ARBA" id="ARBA00023066"/>
    </source>
</evidence>
<dbReference type="HAMAP" id="MF_00198">
    <property type="entry name" value="Spermidine_synth"/>
    <property type="match status" value="1"/>
</dbReference>
<dbReference type="PANTHER" id="PTHR43317">
    <property type="entry name" value="THERMOSPERMINE SYNTHASE ACAULIS5"/>
    <property type="match status" value="1"/>
</dbReference>
<keyword evidence="5" id="KW-0472">Membrane</keyword>
<evidence type="ECO:0000259" key="7">
    <source>
        <dbReference type="PROSITE" id="PS51006"/>
    </source>
</evidence>
<dbReference type="Gene3D" id="3.40.50.150">
    <property type="entry name" value="Vaccinia Virus protein VP39"/>
    <property type="match status" value="1"/>
</dbReference>
<feature type="transmembrane region" description="Helical" evidence="5">
    <location>
        <begin position="110"/>
        <end position="133"/>
    </location>
</feature>
<keyword evidence="5" id="KW-1003">Cell membrane</keyword>
<dbReference type="PANTHER" id="PTHR43317:SF1">
    <property type="entry name" value="THERMOSPERMINE SYNTHASE ACAULIS5"/>
    <property type="match status" value="1"/>
</dbReference>
<dbReference type="InterPro" id="IPR001045">
    <property type="entry name" value="Spermi_synthase"/>
</dbReference>
<keyword evidence="5" id="KW-0812">Transmembrane</keyword>
<evidence type="ECO:0000313" key="9">
    <source>
        <dbReference type="Proteomes" id="UP000000483"/>
    </source>
</evidence>
<evidence type="ECO:0000256" key="1">
    <source>
        <dbReference type="ARBA" id="ARBA00007867"/>
    </source>
</evidence>
<feature type="transmembrane region" description="Helical" evidence="5">
    <location>
        <begin position="203"/>
        <end position="222"/>
    </location>
</feature>
<name>F2NCE8_DESAR</name>
<dbReference type="NCBIfam" id="NF037959">
    <property type="entry name" value="MFS_SpdSyn"/>
    <property type="match status" value="1"/>
</dbReference>
<reference evidence="8 9" key="1">
    <citation type="journal article" date="2011" name="Stand. Genomic Sci.">
        <title>Complete genome sequence of the acetate-degrading sulfate reducer Desulfobacca acetoxidans type strain (ASRB2).</title>
        <authorList>
            <person name="Goker M."/>
            <person name="Teshima H."/>
            <person name="Lapidus A."/>
            <person name="Nolan M."/>
            <person name="Lucas S."/>
            <person name="Hammon N."/>
            <person name="Deshpande S."/>
            <person name="Cheng J.F."/>
            <person name="Tapia R."/>
            <person name="Han C."/>
            <person name="Goodwin L."/>
            <person name="Pitluck S."/>
            <person name="Huntemann M."/>
            <person name="Liolios K."/>
            <person name="Ivanova N."/>
            <person name="Pagani I."/>
            <person name="Mavromatis K."/>
            <person name="Ovchinikova G."/>
            <person name="Pati A."/>
            <person name="Chen A."/>
            <person name="Palaniappan K."/>
            <person name="Land M."/>
            <person name="Hauser L."/>
            <person name="Brambilla E.M."/>
            <person name="Rohde M."/>
            <person name="Spring S."/>
            <person name="Detter J.C."/>
            <person name="Woyke T."/>
            <person name="Bristow J."/>
            <person name="Eisen J.A."/>
            <person name="Markowitz V."/>
            <person name="Hugenholtz P."/>
            <person name="Kyrpides N.C."/>
            <person name="Klenk H.P."/>
        </authorList>
    </citation>
    <scope>NUCLEOTIDE SEQUENCE [LARGE SCALE GENOMIC DNA]</scope>
    <source>
        <strain evidence="9">ATCC 700848 / DSM 11109 / ASRB2</strain>
    </source>
</reference>
<comment type="function">
    <text evidence="5">Catalyzes the irreversible transfer of a propylamine group from the amino donor S-adenosylmethioninamine (decarboxy-AdoMet) to putrescine (1,4-diaminobutane) to yield spermidine.</text>
</comment>
<proteinExistence type="inferred from homology"/>
<feature type="transmembrane region" description="Helical" evidence="5">
    <location>
        <begin position="71"/>
        <end position="90"/>
    </location>
</feature>
<dbReference type="Proteomes" id="UP000000483">
    <property type="component" value="Chromosome"/>
</dbReference>
<evidence type="ECO:0000313" key="8">
    <source>
        <dbReference type="EMBL" id="AEB09012.1"/>
    </source>
</evidence>
<dbReference type="CDD" id="cd02440">
    <property type="entry name" value="AdoMet_MTases"/>
    <property type="match status" value="1"/>
</dbReference>
<dbReference type="InterPro" id="IPR030374">
    <property type="entry name" value="PABS"/>
</dbReference>
<feature type="binding site" evidence="5">
    <location>
        <position position="251"/>
    </location>
    <ligand>
        <name>S-methyl-5'-thioadenosine</name>
        <dbReference type="ChEBI" id="CHEBI:17509"/>
    </ligand>
</feature>
<evidence type="ECO:0000256" key="2">
    <source>
        <dbReference type="ARBA" id="ARBA00022679"/>
    </source>
</evidence>
<keyword evidence="5" id="KW-1133">Transmembrane helix</keyword>
<protein>
    <recommendedName>
        <fullName evidence="5">Polyamine aminopropyltransferase</fullName>
    </recommendedName>
    <alternativeName>
        <fullName evidence="5">Putrescine aminopropyltransferase</fullName>
        <shortName evidence="5">PAPT</shortName>
    </alternativeName>
    <alternativeName>
        <fullName evidence="5">Spermidine synthase</fullName>
        <shortName evidence="5">SPDS</shortName>
        <shortName evidence="5">SPDSY</shortName>
        <ecNumber evidence="5">2.5.1.16</ecNumber>
    </alternativeName>
</protein>
<evidence type="ECO:0000256" key="4">
    <source>
        <dbReference type="ARBA" id="ARBA00023115"/>
    </source>
</evidence>
<dbReference type="Pfam" id="PF01564">
    <property type="entry name" value="Spermine_synth"/>
    <property type="match status" value="1"/>
</dbReference>
<dbReference type="OrthoDB" id="225091at2"/>
<dbReference type="GO" id="GO:0005886">
    <property type="term" value="C:plasma membrane"/>
    <property type="evidence" value="ECO:0007669"/>
    <property type="project" value="UniProtKB-SubCell"/>
</dbReference>
<feature type="transmembrane region" description="Helical" evidence="5">
    <location>
        <begin position="145"/>
        <end position="168"/>
    </location>
</feature>
<evidence type="ECO:0000256" key="6">
    <source>
        <dbReference type="PROSITE-ProRule" id="PRU00354"/>
    </source>
</evidence>
<feature type="transmembrane region" description="Helical" evidence="5">
    <location>
        <begin position="730"/>
        <end position="749"/>
    </location>
</feature>
<dbReference type="eggNOG" id="COG0421">
    <property type="taxonomic scope" value="Bacteria"/>
</dbReference>
<comment type="subunit">
    <text evidence="5">Homodimer or homotetramer.</text>
</comment>
<dbReference type="SUPFAM" id="SSF53335">
    <property type="entry name" value="S-adenosyl-L-methionine-dependent methyltransferases"/>
    <property type="match status" value="1"/>
</dbReference>
<reference evidence="9" key="2">
    <citation type="submission" date="2011-03" db="EMBL/GenBank/DDBJ databases">
        <title>The complete genome of Desulfobacca acetoxidans DSM 11109.</title>
        <authorList>
            <consortium name="US DOE Joint Genome Institute (JGI-PGF)"/>
            <person name="Lucas S."/>
            <person name="Copeland A."/>
            <person name="Lapidus A."/>
            <person name="Bruce D."/>
            <person name="Goodwin L."/>
            <person name="Pitluck S."/>
            <person name="Peters L."/>
            <person name="Kyrpides N."/>
            <person name="Mavromatis K."/>
            <person name="Ivanova N."/>
            <person name="Ovchinnikova G."/>
            <person name="Teshima H."/>
            <person name="Detter J.C."/>
            <person name="Han C."/>
            <person name="Land M."/>
            <person name="Hauser L."/>
            <person name="Markowitz V."/>
            <person name="Cheng J.-F."/>
            <person name="Hugenholtz P."/>
            <person name="Woyke T."/>
            <person name="Wu D."/>
            <person name="Spring S."/>
            <person name="Schueler E."/>
            <person name="Brambilla E."/>
            <person name="Klenk H.-P."/>
            <person name="Eisen J.A."/>
        </authorList>
    </citation>
    <scope>NUCLEOTIDE SEQUENCE [LARGE SCALE GENOMIC DNA]</scope>
    <source>
        <strain evidence="9">ATCC 700848 / DSM 11109 / ASRB2</strain>
    </source>
</reference>
<feature type="transmembrane region" description="Helical" evidence="5">
    <location>
        <begin position="535"/>
        <end position="554"/>
    </location>
</feature>
<dbReference type="STRING" id="880072.Desac_1148"/>
<comment type="pathway">
    <text evidence="5">Amine and polyamine biosynthesis; spermidine biosynthesis; spermidine from putrescine: step 1/1.</text>
</comment>